<dbReference type="Pfam" id="PF07690">
    <property type="entry name" value="MFS_1"/>
    <property type="match status" value="1"/>
</dbReference>
<feature type="region of interest" description="Disordered" evidence="5">
    <location>
        <begin position="500"/>
        <end position="529"/>
    </location>
</feature>
<dbReference type="Gene3D" id="1.20.1250.20">
    <property type="entry name" value="MFS general substrate transporter like domains"/>
    <property type="match status" value="1"/>
</dbReference>
<feature type="transmembrane region" description="Helical" evidence="6">
    <location>
        <begin position="463"/>
        <end position="485"/>
    </location>
</feature>
<proteinExistence type="predicted"/>
<dbReference type="AlphaFoldDB" id="A0A6A5TXP3"/>
<organism evidence="7 8">
    <name type="scientific">Byssothecium circinans</name>
    <dbReference type="NCBI Taxonomy" id="147558"/>
    <lineage>
        <taxon>Eukaryota</taxon>
        <taxon>Fungi</taxon>
        <taxon>Dikarya</taxon>
        <taxon>Ascomycota</taxon>
        <taxon>Pezizomycotina</taxon>
        <taxon>Dothideomycetes</taxon>
        <taxon>Pleosporomycetidae</taxon>
        <taxon>Pleosporales</taxon>
        <taxon>Massarineae</taxon>
        <taxon>Massarinaceae</taxon>
        <taxon>Byssothecium</taxon>
    </lineage>
</organism>
<keyword evidence="2 6" id="KW-0812">Transmembrane</keyword>
<comment type="subcellular location">
    <subcellularLocation>
        <location evidence="1">Membrane</location>
        <topology evidence="1">Multi-pass membrane protein</topology>
    </subcellularLocation>
</comment>
<keyword evidence="8" id="KW-1185">Reference proteome</keyword>
<feature type="transmembrane region" description="Helical" evidence="6">
    <location>
        <begin position="209"/>
        <end position="230"/>
    </location>
</feature>
<feature type="transmembrane region" description="Helical" evidence="6">
    <location>
        <begin position="394"/>
        <end position="414"/>
    </location>
</feature>
<dbReference type="PANTHER" id="PTHR23502:SF3">
    <property type="entry name" value="MAJOR FACILITATOR SUPERFAMILY (MFS) PROFILE DOMAIN-CONTAINING PROTEIN-RELATED"/>
    <property type="match status" value="1"/>
</dbReference>
<dbReference type="GO" id="GO:0005886">
    <property type="term" value="C:plasma membrane"/>
    <property type="evidence" value="ECO:0007669"/>
    <property type="project" value="TreeGrafter"/>
</dbReference>
<dbReference type="PANTHER" id="PTHR23502">
    <property type="entry name" value="MAJOR FACILITATOR SUPERFAMILY"/>
    <property type="match status" value="1"/>
</dbReference>
<feature type="transmembrane region" description="Helical" evidence="6">
    <location>
        <begin position="145"/>
        <end position="169"/>
    </location>
</feature>
<protein>
    <submittedName>
        <fullName evidence="7">MFS general substrate transporter</fullName>
    </submittedName>
</protein>
<evidence type="ECO:0000256" key="5">
    <source>
        <dbReference type="SAM" id="MobiDB-lite"/>
    </source>
</evidence>
<evidence type="ECO:0000313" key="8">
    <source>
        <dbReference type="Proteomes" id="UP000800035"/>
    </source>
</evidence>
<feature type="transmembrane region" description="Helical" evidence="6">
    <location>
        <begin position="320"/>
        <end position="345"/>
    </location>
</feature>
<feature type="transmembrane region" description="Helical" evidence="6">
    <location>
        <begin position="281"/>
        <end position="308"/>
    </location>
</feature>
<keyword evidence="4 6" id="KW-0472">Membrane</keyword>
<evidence type="ECO:0000256" key="4">
    <source>
        <dbReference type="ARBA" id="ARBA00023136"/>
    </source>
</evidence>
<dbReference type="InterPro" id="IPR011701">
    <property type="entry name" value="MFS"/>
</dbReference>
<keyword evidence="3 6" id="KW-1133">Transmembrane helix</keyword>
<dbReference type="Proteomes" id="UP000800035">
    <property type="component" value="Unassembled WGS sequence"/>
</dbReference>
<reference evidence="7" key="1">
    <citation type="journal article" date="2020" name="Stud. Mycol.">
        <title>101 Dothideomycetes genomes: a test case for predicting lifestyles and emergence of pathogens.</title>
        <authorList>
            <person name="Haridas S."/>
            <person name="Albert R."/>
            <person name="Binder M."/>
            <person name="Bloem J."/>
            <person name="Labutti K."/>
            <person name="Salamov A."/>
            <person name="Andreopoulos B."/>
            <person name="Baker S."/>
            <person name="Barry K."/>
            <person name="Bills G."/>
            <person name="Bluhm B."/>
            <person name="Cannon C."/>
            <person name="Castanera R."/>
            <person name="Culley D."/>
            <person name="Daum C."/>
            <person name="Ezra D."/>
            <person name="Gonzalez J."/>
            <person name="Henrissat B."/>
            <person name="Kuo A."/>
            <person name="Liang C."/>
            <person name="Lipzen A."/>
            <person name="Lutzoni F."/>
            <person name="Magnuson J."/>
            <person name="Mondo S."/>
            <person name="Nolan M."/>
            <person name="Ohm R."/>
            <person name="Pangilinan J."/>
            <person name="Park H.-J."/>
            <person name="Ramirez L."/>
            <person name="Alfaro M."/>
            <person name="Sun H."/>
            <person name="Tritt A."/>
            <person name="Yoshinaga Y."/>
            <person name="Zwiers L.-H."/>
            <person name="Turgeon B."/>
            <person name="Goodwin S."/>
            <person name="Spatafora J."/>
            <person name="Crous P."/>
            <person name="Grigoriev I."/>
        </authorList>
    </citation>
    <scope>NUCLEOTIDE SEQUENCE</scope>
    <source>
        <strain evidence="7">CBS 675.92</strain>
    </source>
</reference>
<evidence type="ECO:0000256" key="2">
    <source>
        <dbReference type="ARBA" id="ARBA00022692"/>
    </source>
</evidence>
<dbReference type="EMBL" id="ML976989">
    <property type="protein sequence ID" value="KAF1957415.1"/>
    <property type="molecule type" value="Genomic_DNA"/>
</dbReference>
<feature type="transmembrane region" description="Helical" evidence="6">
    <location>
        <begin position="181"/>
        <end position="203"/>
    </location>
</feature>
<feature type="region of interest" description="Disordered" evidence="5">
    <location>
        <begin position="1"/>
        <end position="26"/>
    </location>
</feature>
<name>A0A6A5TXP3_9PLEO</name>
<feature type="compositionally biased region" description="Basic and acidic residues" evidence="5">
    <location>
        <begin position="1"/>
        <end position="12"/>
    </location>
</feature>
<evidence type="ECO:0000313" key="7">
    <source>
        <dbReference type="EMBL" id="KAF1957415.1"/>
    </source>
</evidence>
<dbReference type="FunFam" id="1.20.1250.20:FF:000088">
    <property type="entry name" value="MFS multidrug transporter, putative"/>
    <property type="match status" value="1"/>
</dbReference>
<dbReference type="GO" id="GO:0022857">
    <property type="term" value="F:transmembrane transporter activity"/>
    <property type="evidence" value="ECO:0007669"/>
    <property type="project" value="InterPro"/>
</dbReference>
<dbReference type="InterPro" id="IPR036259">
    <property type="entry name" value="MFS_trans_sf"/>
</dbReference>
<dbReference type="SUPFAM" id="SSF103473">
    <property type="entry name" value="MFS general substrate transporter"/>
    <property type="match status" value="1"/>
</dbReference>
<evidence type="ECO:0000256" key="3">
    <source>
        <dbReference type="ARBA" id="ARBA00022989"/>
    </source>
</evidence>
<gene>
    <name evidence="7" type="ORF">CC80DRAFT_491530</name>
</gene>
<feature type="transmembrane region" description="Helical" evidence="6">
    <location>
        <begin position="366"/>
        <end position="388"/>
    </location>
</feature>
<evidence type="ECO:0000256" key="6">
    <source>
        <dbReference type="SAM" id="Phobius"/>
    </source>
</evidence>
<evidence type="ECO:0000256" key="1">
    <source>
        <dbReference type="ARBA" id="ARBA00004141"/>
    </source>
</evidence>
<accession>A0A6A5TXP3</accession>
<sequence length="529" mass="59323">MESVPETKRDPFGGEPPQGAEPEKQDRIVTEDNKVELQDTDAWDKLGYSFPTWRKWQILMVVFCIQISMNMNASLYPHAVSRISEEHGVSKQAARVPQALFLIAYGFGCELWAPWSEEYGRWPIQQLSLFLVNIWQIPCALSNNYATYAVCRFLGGLSTAGGSVTLGVLADMWEPDEQEYAVAFLVLSSVGGSVVGAIAGGFVEEHHSLAWVFWVQLIAGGVVQLIHLLCNPETRATILLDREAKRRRKTGEDPNIYGPNEIRDESRVTWKKFKSIVGRPFYMFFTEPIVLWLSLLSGFSDALIFSFMESFQPVYKQWGFGAIGVSLAFIPILIGYILSYLSYLPSIHHFRSKRRKGNKLSPEVRLWWLLFLAPLETIGLFGFSWTSLGPNYGVPWIAPMIFSTLIAIANYAIYQSSIDYQTAAYGPYAASATGGNDLARDFLAGIAALYSAPMYENIPGRPLVYPTTILACLAVLVTLPIYVVYWKGPEIREKSKFAQSLDSAREVSKEKRRKSSVAGVGETEKHERV</sequence>
<dbReference type="OrthoDB" id="5376138at2759"/>